<dbReference type="NCBIfam" id="TIGR00435">
    <property type="entry name" value="cysS"/>
    <property type="match status" value="1"/>
</dbReference>
<evidence type="ECO:0000256" key="3">
    <source>
        <dbReference type="ARBA" id="ARBA00011245"/>
    </source>
</evidence>
<sequence length="456" mass="51676">MIKLYNTMTRQKETFVPLNSGQVTMYVCGPTVYNYIHIGNARSVVAFDMIRKYFEYRGFDVTFISNFTDVDDKIIKAAKAASLSIETLVETYIKAYQEDTTALGVKAATQHPRVLDFMPEIIAFIEVLIQKDFAYVANGDVFFRVKQSQGYGRLANKNIDELEAGASGRTGTLELAKEDPLDFALWKSSKPEEPSWESPWSSGRPGWHIECSVMATSILGDTIDIHGGGADLEFPHHTNEIAQSEGKTGQTFANYWLHNGFVTAADGEKMSKSLGNFETVHDMLDVIDAQILRFFLVSQHYRKPLAFSDDSVRDAENNFKKIKHAYEKLNFEIKQNPVEAQLPDQEISGFRQDFIKEMDDDFNISNGLTVFYELIKYINTGNFSLEALDLFDEILMIMGISFDDGLLDAEIDGLIQKRQLARENRDYKLSDDIRDTLKAKGISLLDTPDGVRWTRD</sequence>
<dbReference type="InterPro" id="IPR015803">
    <property type="entry name" value="Cys-tRNA-ligase"/>
</dbReference>
<evidence type="ECO:0000256" key="10">
    <source>
        <dbReference type="ARBA" id="ARBA00022917"/>
    </source>
</evidence>
<keyword evidence="6 13" id="KW-0479">Metal-binding</keyword>
<evidence type="ECO:0000313" key="15">
    <source>
        <dbReference type="EMBL" id="CEN27797.1"/>
    </source>
</evidence>
<feature type="binding site" evidence="13">
    <location>
        <position position="272"/>
    </location>
    <ligand>
        <name>ATP</name>
        <dbReference type="ChEBI" id="CHEBI:30616"/>
    </ligand>
</feature>
<evidence type="ECO:0000259" key="14">
    <source>
        <dbReference type="SMART" id="SM00840"/>
    </source>
</evidence>
<dbReference type="GO" id="GO:0008270">
    <property type="term" value="F:zinc ion binding"/>
    <property type="evidence" value="ECO:0007669"/>
    <property type="project" value="UniProtKB-UniRule"/>
</dbReference>
<evidence type="ECO:0000256" key="9">
    <source>
        <dbReference type="ARBA" id="ARBA00022840"/>
    </source>
</evidence>
<comment type="catalytic activity">
    <reaction evidence="12 13">
        <text>tRNA(Cys) + L-cysteine + ATP = L-cysteinyl-tRNA(Cys) + AMP + diphosphate</text>
        <dbReference type="Rhea" id="RHEA:17773"/>
        <dbReference type="Rhea" id="RHEA-COMP:9661"/>
        <dbReference type="Rhea" id="RHEA-COMP:9679"/>
        <dbReference type="ChEBI" id="CHEBI:30616"/>
        <dbReference type="ChEBI" id="CHEBI:33019"/>
        <dbReference type="ChEBI" id="CHEBI:35235"/>
        <dbReference type="ChEBI" id="CHEBI:78442"/>
        <dbReference type="ChEBI" id="CHEBI:78517"/>
        <dbReference type="ChEBI" id="CHEBI:456215"/>
        <dbReference type="EC" id="6.1.1.16"/>
    </reaction>
</comment>
<dbReference type="PANTHER" id="PTHR10890:SF3">
    <property type="entry name" value="CYSTEINE--TRNA LIGASE, CYTOPLASMIC"/>
    <property type="match status" value="1"/>
</dbReference>
<evidence type="ECO:0000256" key="4">
    <source>
        <dbReference type="ARBA" id="ARBA00022490"/>
    </source>
</evidence>
<comment type="subunit">
    <text evidence="3 13">Monomer.</text>
</comment>
<evidence type="ECO:0000256" key="13">
    <source>
        <dbReference type="HAMAP-Rule" id="MF_00041"/>
    </source>
</evidence>
<keyword evidence="8 13" id="KW-0862">Zinc</keyword>
<dbReference type="Gene3D" id="3.40.50.620">
    <property type="entry name" value="HUPs"/>
    <property type="match status" value="1"/>
</dbReference>
<dbReference type="Pfam" id="PF09190">
    <property type="entry name" value="DALR_2"/>
    <property type="match status" value="1"/>
</dbReference>
<evidence type="ECO:0000256" key="1">
    <source>
        <dbReference type="ARBA" id="ARBA00004496"/>
    </source>
</evidence>
<feature type="binding site" evidence="13">
    <location>
        <position position="240"/>
    </location>
    <ligand>
        <name>Zn(2+)</name>
        <dbReference type="ChEBI" id="CHEBI:29105"/>
    </ligand>
</feature>
<dbReference type="GeneID" id="71636498"/>
<keyword evidence="7 13" id="KW-0547">Nucleotide-binding</keyword>
<dbReference type="GO" id="GO:0005524">
    <property type="term" value="F:ATP binding"/>
    <property type="evidence" value="ECO:0007669"/>
    <property type="project" value="UniProtKB-UniRule"/>
</dbReference>
<evidence type="ECO:0000256" key="5">
    <source>
        <dbReference type="ARBA" id="ARBA00022598"/>
    </source>
</evidence>
<dbReference type="GO" id="GO:0006423">
    <property type="term" value="P:cysteinyl-tRNA aminoacylation"/>
    <property type="evidence" value="ECO:0007669"/>
    <property type="project" value="UniProtKB-UniRule"/>
</dbReference>
<dbReference type="STRING" id="1364.LP2241_20243"/>
<dbReference type="EMBL" id="LN774769">
    <property type="protein sequence ID" value="CEN27797.1"/>
    <property type="molecule type" value="Genomic_DNA"/>
</dbReference>
<evidence type="ECO:0000256" key="2">
    <source>
        <dbReference type="ARBA" id="ARBA00005594"/>
    </source>
</evidence>
<dbReference type="InterPro" id="IPR009080">
    <property type="entry name" value="tRNAsynth_Ia_anticodon-bd"/>
</dbReference>
<evidence type="ECO:0000256" key="7">
    <source>
        <dbReference type="ARBA" id="ARBA00022741"/>
    </source>
</evidence>
<evidence type="ECO:0000256" key="8">
    <source>
        <dbReference type="ARBA" id="ARBA00022833"/>
    </source>
</evidence>
<feature type="binding site" evidence="13">
    <location>
        <position position="28"/>
    </location>
    <ligand>
        <name>Zn(2+)</name>
        <dbReference type="ChEBI" id="CHEBI:29105"/>
    </ligand>
</feature>
<dbReference type="InterPro" id="IPR024909">
    <property type="entry name" value="Cys-tRNA/MSH_ligase"/>
</dbReference>
<dbReference type="InterPro" id="IPR015273">
    <property type="entry name" value="Cys-tRNA-synt_Ia_DALR"/>
</dbReference>
<dbReference type="InterPro" id="IPR014729">
    <property type="entry name" value="Rossmann-like_a/b/a_fold"/>
</dbReference>
<dbReference type="PRINTS" id="PR00983">
    <property type="entry name" value="TRNASYNTHCYS"/>
</dbReference>
<proteinExistence type="inferred from homology"/>
<evidence type="ECO:0000256" key="6">
    <source>
        <dbReference type="ARBA" id="ARBA00022723"/>
    </source>
</evidence>
<dbReference type="Gene3D" id="1.20.120.1910">
    <property type="entry name" value="Cysteine-tRNA ligase, C-terminal anti-codon recognition domain"/>
    <property type="match status" value="1"/>
</dbReference>
<reference evidence="16" key="1">
    <citation type="submission" date="2015-01" db="EMBL/GenBank/DDBJ databases">
        <authorList>
            <person name="Andreevskaya M."/>
        </authorList>
    </citation>
    <scope>NUCLEOTIDE SEQUENCE [LARGE SCALE GENOMIC DNA]</scope>
    <source>
        <strain evidence="16">MKFS47</strain>
    </source>
</reference>
<feature type="short sequence motif" description="'KMSKS' region" evidence="13">
    <location>
        <begin position="269"/>
        <end position="273"/>
    </location>
</feature>
<comment type="cofactor">
    <cofactor evidence="13">
        <name>Zn(2+)</name>
        <dbReference type="ChEBI" id="CHEBI:29105"/>
    </cofactor>
    <text evidence="13">Binds 1 zinc ion per subunit.</text>
</comment>
<keyword evidence="10 13" id="KW-0648">Protein biosynthesis</keyword>
<dbReference type="AlphaFoldDB" id="A0A0D6DV33"/>
<dbReference type="SUPFAM" id="SSF52374">
    <property type="entry name" value="Nucleotidylyl transferase"/>
    <property type="match status" value="1"/>
</dbReference>
<dbReference type="CDD" id="cd00672">
    <property type="entry name" value="CysRS_core"/>
    <property type="match status" value="1"/>
</dbReference>
<dbReference type="EC" id="6.1.1.16" evidence="13"/>
<gene>
    <name evidence="13" type="primary">cysS</name>
    <name evidence="15" type="ORF">LACPI_0597</name>
</gene>
<protein>
    <recommendedName>
        <fullName evidence="13">Cysteine--tRNA ligase</fullName>
        <ecNumber evidence="13">6.1.1.16</ecNumber>
    </recommendedName>
    <alternativeName>
        <fullName evidence="13">Cysteinyl-tRNA synthetase</fullName>
        <shortName evidence="13">CysRS</shortName>
    </alternativeName>
</protein>
<dbReference type="HOGENOM" id="CLU_013528_0_1_9"/>
<dbReference type="KEGG" id="lpk:LACPI_0597"/>
<dbReference type="HAMAP" id="MF_00041">
    <property type="entry name" value="Cys_tRNA_synth"/>
    <property type="match status" value="1"/>
</dbReference>
<dbReference type="FunFam" id="3.40.50.620:FF:000130">
    <property type="entry name" value="Cysteine--tRNA ligase"/>
    <property type="match status" value="1"/>
</dbReference>
<feature type="binding site" evidence="13">
    <location>
        <position position="211"/>
    </location>
    <ligand>
        <name>Zn(2+)</name>
        <dbReference type="ChEBI" id="CHEBI:29105"/>
    </ligand>
</feature>
<dbReference type="GO" id="GO:0005829">
    <property type="term" value="C:cytosol"/>
    <property type="evidence" value="ECO:0007669"/>
    <property type="project" value="TreeGrafter"/>
</dbReference>
<feature type="domain" description="Cysteinyl-tRNA synthetase class Ia DALR" evidence="14">
    <location>
        <begin position="353"/>
        <end position="407"/>
    </location>
</feature>
<keyword evidence="4 13" id="KW-0963">Cytoplasm</keyword>
<evidence type="ECO:0000256" key="12">
    <source>
        <dbReference type="ARBA" id="ARBA00047398"/>
    </source>
</evidence>
<keyword evidence="5 13" id="KW-0436">Ligase</keyword>
<dbReference type="InterPro" id="IPR032678">
    <property type="entry name" value="tRNA-synt_1_cat_dom"/>
</dbReference>
<dbReference type="RefSeq" id="WP_047915031.1">
    <property type="nucleotide sequence ID" value="NZ_LN774769.1"/>
</dbReference>
<evidence type="ECO:0000256" key="11">
    <source>
        <dbReference type="ARBA" id="ARBA00023146"/>
    </source>
</evidence>
<dbReference type="SUPFAM" id="SSF47323">
    <property type="entry name" value="Anticodon-binding domain of a subclass of class I aminoacyl-tRNA synthetases"/>
    <property type="match status" value="1"/>
</dbReference>
<feature type="short sequence motif" description="'HIGH' region" evidence="13">
    <location>
        <begin position="30"/>
        <end position="40"/>
    </location>
</feature>
<evidence type="ECO:0000313" key="16">
    <source>
        <dbReference type="Proteomes" id="UP000033166"/>
    </source>
</evidence>
<comment type="similarity">
    <text evidence="2 13">Belongs to the class-I aminoacyl-tRNA synthetase family.</text>
</comment>
<dbReference type="PANTHER" id="PTHR10890">
    <property type="entry name" value="CYSTEINYL-TRNA SYNTHETASE"/>
    <property type="match status" value="1"/>
</dbReference>
<keyword evidence="9 13" id="KW-0067">ATP-binding</keyword>
<comment type="subcellular location">
    <subcellularLocation>
        <location evidence="1 13">Cytoplasm</location>
    </subcellularLocation>
</comment>
<accession>A0A0D6DV33</accession>
<dbReference type="Proteomes" id="UP000033166">
    <property type="component" value="Chromosome I"/>
</dbReference>
<dbReference type="Pfam" id="PF01406">
    <property type="entry name" value="tRNA-synt_1e"/>
    <property type="match status" value="1"/>
</dbReference>
<keyword evidence="11 13" id="KW-0030">Aminoacyl-tRNA synthetase</keyword>
<dbReference type="SMART" id="SM00840">
    <property type="entry name" value="DALR_2"/>
    <property type="match status" value="1"/>
</dbReference>
<feature type="binding site" evidence="13">
    <location>
        <position position="236"/>
    </location>
    <ligand>
        <name>Zn(2+)</name>
        <dbReference type="ChEBI" id="CHEBI:29105"/>
    </ligand>
</feature>
<organism evidence="15 16">
    <name type="scientific">Pseudolactococcus piscium MKFS47</name>
    <dbReference type="NCBI Taxonomy" id="297352"/>
    <lineage>
        <taxon>Bacteria</taxon>
        <taxon>Bacillati</taxon>
        <taxon>Bacillota</taxon>
        <taxon>Bacilli</taxon>
        <taxon>Lactobacillales</taxon>
        <taxon>Streptococcaceae</taxon>
        <taxon>Pseudolactococcus</taxon>
    </lineage>
</organism>
<dbReference type="GO" id="GO:0004817">
    <property type="term" value="F:cysteine-tRNA ligase activity"/>
    <property type="evidence" value="ECO:0007669"/>
    <property type="project" value="UniProtKB-UniRule"/>
</dbReference>
<name>A0A0D6DV33_9LACT</name>